<comment type="function">
    <text evidence="1">Essential for the control of the cell cycle at the G2/M (mitosis) transition.</text>
</comment>
<keyword evidence="10" id="KW-1185">Reference proteome</keyword>
<comment type="caution">
    <text evidence="9">The sequence shown here is derived from an EMBL/GenBank/DDBJ whole genome shotgun (WGS) entry which is preliminary data.</text>
</comment>
<evidence type="ECO:0000313" key="9">
    <source>
        <dbReference type="EMBL" id="NXI60799.1"/>
    </source>
</evidence>
<evidence type="ECO:0000313" key="10">
    <source>
        <dbReference type="Proteomes" id="UP000579406"/>
    </source>
</evidence>
<evidence type="ECO:0000256" key="2">
    <source>
        <dbReference type="ARBA" id="ARBA00006955"/>
    </source>
</evidence>
<dbReference type="GO" id="GO:0044772">
    <property type="term" value="P:mitotic cell cycle phase transition"/>
    <property type="evidence" value="ECO:0007669"/>
    <property type="project" value="InterPro"/>
</dbReference>
<evidence type="ECO:0000259" key="7">
    <source>
        <dbReference type="SMART" id="SM00385"/>
    </source>
</evidence>
<dbReference type="InterPro" id="IPR013763">
    <property type="entry name" value="Cyclin-like_dom"/>
</dbReference>
<evidence type="ECO:0000256" key="5">
    <source>
        <dbReference type="ARBA" id="ARBA00023306"/>
    </source>
</evidence>
<sequence length="303" mass="34427">TPAPMDASECAMTTNSLCRSFSHVLLGTEDVDVEDSSDANLRSTYAKDIYTYLRELEEKQPIRPKYLSGQAISGHMRAMLIDWIVQVQIRMKLVQETLYLTVAVLDRFLQDNAVSKKMLQLVGITALFIASKYEEIYPPKIGDITYISNETYSKPQIRHMEMKILRALNFGLGHPLPLHFLRQSSEIEEVDLKCSVLTNYLMELSLLDYDMVHFAPSKTAASCLALKILDKRTATLQCLTSYTESDLLPVMQHMAKNIILTNEGIIQLTAIKNKYASRKNCMISLIEELKSPMLWNLAQPLLK</sequence>
<evidence type="ECO:0000256" key="1">
    <source>
        <dbReference type="ARBA" id="ARBA00003222"/>
    </source>
</evidence>
<dbReference type="GO" id="GO:0016538">
    <property type="term" value="F:cyclin-dependent protein serine/threonine kinase regulator activity"/>
    <property type="evidence" value="ECO:0007669"/>
    <property type="project" value="InterPro"/>
</dbReference>
<dbReference type="PROSITE" id="PS00292">
    <property type="entry name" value="CYCLINS"/>
    <property type="match status" value="1"/>
</dbReference>
<feature type="domain" description="Cyclin-like" evidence="7">
    <location>
        <begin position="179"/>
        <end position="256"/>
    </location>
</feature>
<feature type="non-terminal residue" evidence="9">
    <location>
        <position position="1"/>
    </location>
</feature>
<dbReference type="InterPro" id="IPR036915">
    <property type="entry name" value="Cyclin-like_sf"/>
</dbReference>
<dbReference type="SMART" id="SM01332">
    <property type="entry name" value="Cyclin_C"/>
    <property type="match status" value="1"/>
</dbReference>
<reference evidence="9 10" key="1">
    <citation type="submission" date="2019-09" db="EMBL/GenBank/DDBJ databases">
        <title>Bird 10,000 Genomes (B10K) Project - Family phase.</title>
        <authorList>
            <person name="Zhang G."/>
        </authorList>
    </citation>
    <scope>NUCLEOTIDE SEQUENCE [LARGE SCALE GENOMIC DNA]</scope>
    <source>
        <strain evidence="9">B10K-DU-001-61</strain>
        <tissue evidence="9">Muscle</tissue>
    </source>
</reference>
<dbReference type="Gene3D" id="1.10.472.10">
    <property type="entry name" value="Cyclin-like"/>
    <property type="match status" value="2"/>
</dbReference>
<dbReference type="GO" id="GO:0051301">
    <property type="term" value="P:cell division"/>
    <property type="evidence" value="ECO:0007669"/>
    <property type="project" value="UniProtKB-KW"/>
</dbReference>
<dbReference type="InterPro" id="IPR004367">
    <property type="entry name" value="Cyclin_C-dom"/>
</dbReference>
<dbReference type="FunFam" id="1.10.472.10:FF:000198">
    <property type="entry name" value="G2/mitotic-specific cyclin-B1"/>
    <property type="match status" value="1"/>
</dbReference>
<feature type="domain" description="Cyclin C-terminal" evidence="8">
    <location>
        <begin position="175"/>
        <end position="289"/>
    </location>
</feature>
<evidence type="ECO:0000259" key="8">
    <source>
        <dbReference type="SMART" id="SM01332"/>
    </source>
</evidence>
<dbReference type="AlphaFoldDB" id="A0A7K9UJ08"/>
<dbReference type="InterPro" id="IPR046965">
    <property type="entry name" value="Cyclin_A/B-like"/>
</dbReference>
<keyword evidence="4 6" id="KW-0195">Cyclin</keyword>
<feature type="domain" description="Cyclin-like" evidence="7">
    <location>
        <begin position="82"/>
        <end position="166"/>
    </location>
</feature>
<dbReference type="GO" id="GO:0005829">
    <property type="term" value="C:cytosol"/>
    <property type="evidence" value="ECO:0007669"/>
    <property type="project" value="UniProtKB-ARBA"/>
</dbReference>
<dbReference type="Pfam" id="PF02984">
    <property type="entry name" value="Cyclin_C"/>
    <property type="match status" value="1"/>
</dbReference>
<comment type="similarity">
    <text evidence="2">Belongs to the cyclin family. Cyclin AB subfamily.</text>
</comment>
<dbReference type="PIRSF" id="PIRSF001771">
    <property type="entry name" value="Cyclin_A_B_D_E"/>
    <property type="match status" value="1"/>
</dbReference>
<dbReference type="EMBL" id="VWZY01013695">
    <property type="protein sequence ID" value="NXI60799.1"/>
    <property type="molecule type" value="Genomic_DNA"/>
</dbReference>
<name>A0A7K9UJ08_9AVES</name>
<dbReference type="Pfam" id="PF00134">
    <property type="entry name" value="Cyclin_N"/>
    <property type="match status" value="1"/>
</dbReference>
<keyword evidence="5" id="KW-0131">Cell cycle</keyword>
<organism evidence="9 10">
    <name type="scientific">Chloroceryle aenea</name>
    <name type="common">American pygmy kingfisher</name>
    <dbReference type="NCBI Taxonomy" id="176938"/>
    <lineage>
        <taxon>Eukaryota</taxon>
        <taxon>Metazoa</taxon>
        <taxon>Chordata</taxon>
        <taxon>Craniata</taxon>
        <taxon>Vertebrata</taxon>
        <taxon>Euteleostomi</taxon>
        <taxon>Archelosauria</taxon>
        <taxon>Archosauria</taxon>
        <taxon>Dinosauria</taxon>
        <taxon>Saurischia</taxon>
        <taxon>Theropoda</taxon>
        <taxon>Coelurosauria</taxon>
        <taxon>Aves</taxon>
        <taxon>Neognathae</taxon>
        <taxon>Neoaves</taxon>
        <taxon>Telluraves</taxon>
        <taxon>Coraciimorphae</taxon>
        <taxon>Coraciiformes</taxon>
        <taxon>Cerylidae</taxon>
        <taxon>Chloroceryle</taxon>
    </lineage>
</organism>
<dbReference type="InterPro" id="IPR048258">
    <property type="entry name" value="Cyclins_cyclin-box"/>
</dbReference>
<protein>
    <submittedName>
        <fullName evidence="9">CCNB1 protein</fullName>
    </submittedName>
</protein>
<dbReference type="Proteomes" id="UP000579406">
    <property type="component" value="Unassembled WGS sequence"/>
</dbReference>
<dbReference type="OrthoDB" id="5590282at2759"/>
<dbReference type="InterPro" id="IPR039361">
    <property type="entry name" value="Cyclin"/>
</dbReference>
<dbReference type="SMART" id="SM00385">
    <property type="entry name" value="CYCLIN"/>
    <property type="match status" value="2"/>
</dbReference>
<gene>
    <name evidence="9" type="primary">Ccnb1</name>
    <name evidence="9" type="ORF">CHLAEN_R13529</name>
</gene>
<dbReference type="InterPro" id="IPR006671">
    <property type="entry name" value="Cyclin_N"/>
</dbReference>
<feature type="non-terminal residue" evidence="9">
    <location>
        <position position="303"/>
    </location>
</feature>
<keyword evidence="3" id="KW-0132">Cell division</keyword>
<dbReference type="SUPFAM" id="SSF47954">
    <property type="entry name" value="Cyclin-like"/>
    <property type="match status" value="2"/>
</dbReference>
<dbReference type="PANTHER" id="PTHR10177">
    <property type="entry name" value="CYCLINS"/>
    <property type="match status" value="1"/>
</dbReference>
<evidence type="ECO:0000256" key="3">
    <source>
        <dbReference type="ARBA" id="ARBA00022618"/>
    </source>
</evidence>
<evidence type="ECO:0000256" key="6">
    <source>
        <dbReference type="RuleBase" id="RU000383"/>
    </source>
</evidence>
<proteinExistence type="inferred from homology"/>
<accession>A0A7K9UJ08</accession>
<evidence type="ECO:0000256" key="4">
    <source>
        <dbReference type="ARBA" id="ARBA00023127"/>
    </source>
</evidence>